<accession>A0A0N4VJG9</accession>
<feature type="compositionally biased region" description="Polar residues" evidence="1">
    <location>
        <begin position="886"/>
        <end position="909"/>
    </location>
</feature>
<feature type="compositionally biased region" description="Basic and acidic residues" evidence="1">
    <location>
        <begin position="15"/>
        <end position="32"/>
    </location>
</feature>
<feature type="region of interest" description="Disordered" evidence="1">
    <location>
        <begin position="308"/>
        <end position="409"/>
    </location>
</feature>
<reference evidence="2 3" key="2">
    <citation type="submission" date="2018-10" db="EMBL/GenBank/DDBJ databases">
        <authorList>
            <consortium name="Pathogen Informatics"/>
        </authorList>
    </citation>
    <scope>NUCLEOTIDE SEQUENCE [LARGE SCALE GENOMIC DNA]</scope>
</reference>
<feature type="compositionally biased region" description="Low complexity" evidence="1">
    <location>
        <begin position="521"/>
        <end position="538"/>
    </location>
</feature>
<feature type="region of interest" description="Disordered" evidence="1">
    <location>
        <begin position="1"/>
        <end position="41"/>
    </location>
</feature>
<evidence type="ECO:0000313" key="3">
    <source>
        <dbReference type="Proteomes" id="UP000274131"/>
    </source>
</evidence>
<dbReference type="Proteomes" id="UP000274131">
    <property type="component" value="Unassembled WGS sequence"/>
</dbReference>
<feature type="region of interest" description="Disordered" evidence="1">
    <location>
        <begin position="649"/>
        <end position="747"/>
    </location>
</feature>
<keyword evidence="3" id="KW-1185">Reference proteome</keyword>
<dbReference type="STRING" id="51028.A0A0N4VJG9"/>
<evidence type="ECO:0000313" key="2">
    <source>
        <dbReference type="EMBL" id="VDD95564.1"/>
    </source>
</evidence>
<gene>
    <name evidence="2" type="ORF">EVEC_LOCUS10315</name>
</gene>
<name>A0A0N4VJG9_ENTVE</name>
<dbReference type="WBParaSite" id="EVEC_0001099001-mRNA-1">
    <property type="protein sequence ID" value="EVEC_0001099001-mRNA-1"/>
    <property type="gene ID" value="EVEC_0001099001"/>
</dbReference>
<feature type="region of interest" description="Disordered" evidence="1">
    <location>
        <begin position="244"/>
        <end position="275"/>
    </location>
</feature>
<feature type="region of interest" description="Disordered" evidence="1">
    <location>
        <begin position="510"/>
        <end position="632"/>
    </location>
</feature>
<protein>
    <submittedName>
        <fullName evidence="4">BRCT domain-containing protein</fullName>
    </submittedName>
</protein>
<proteinExistence type="predicted"/>
<feature type="compositionally biased region" description="Basic and acidic residues" evidence="1">
    <location>
        <begin position="82"/>
        <end position="97"/>
    </location>
</feature>
<sequence>MIGFEGSSRNLRSAEVVEKNLEDTESRVDSSKSMRTSTSEALTAKEVSFLTQLTEIEGSLHGKLSSNDQEHLTDTNISRGHFKLEQSRISEENKSAEESSDILNFSGGEDKRKKRKLLQSPEHQSETSEMQQKIHGCEGNDEINGTKLQPHKEEERGRRRKKSDERPTFDREAADPVQTSSVPKEHQTTYDVVDQCVKKSADSHSDLRLGATQDSESAITLVHPEGQDSSAVFKIHPETEVEQNFKENSDGSQVVDSSSSTACQENLQGKERRRLSNENVAGNELQELLQPQAADELLFNSCPFQSGALASSQASKQHSKKRGGRAVQKSEVLQREKTDETAPEGNQLSQDSEKLQAKTKGNIQLQEIVRPEPDGNSAVSSGADEQLSAASEEHSGIELERETDTADSAEKRAFKQNEETESAVVIGAQEVPDNDLAFTSVSSEADQHSLASAVVEHSTSEVIIETDAGTEKEKVLEEREVQGSALSTEAQKESADNSTFNFISVKDNEQDWTGVDDENSGTVVKGETGTAGTEGNGVQKTAESTDAQKRLIDDSSFDFISSDADQQDPASATEEPLTKEMIRETGSAGAEEKQVLEASEVRGTAESTEAQKEPTDDSAASFGSPFVGGFDLTDADKEYARTKVKGEMATVDTEKKEVSEESESPEIAKSTETQKELVNKSASNFMTRNISEQDSIGVAEENPGTVVEEETGTAGREENEVHETAESIEAWNEPTDDTASSFSPGDGEALGSAIAGVKYIEMGAVQKEQMPESVLGIEEEGCANKLQEEQVKKKLEEHREEGLDVVNDPLETVSKSKLGNGPNQFCDGDTTVFTGDYSVAKMMDGVCDNDERSGNKGQRIDTSLTQEEVEKESIGPHMESIGITELQHSQAEADGDSSSGSISVRQGEQSLVGHNEVQEDDIFRRREEQIGAGDIQEENITKQVETSQKEVHEVTAQKRESKLEDKESGLDMSPSRFGAAVDEEQTGQFQNVQSGVMEASSITEENKFLAEAASSFAPVTKKLADGDVQSPLTPMEAAVESEDIHENEAKISKTKNNEPESNGRGRTAEQNRNEDVRESHGKQHVESVVLAGTEHLTGLNEKERSSEANDKKGTDIITTTGEVSETDSKECAAGSDIVKQGLELHKEEHVGEVQNVTPMTQPKLEVSSLLVNGTETNSLASDESGSAQMLKNIMKSNEQHSDLAPPLTDTNVFSLNSMKPAQGADGQKVDGATNPSAASHSINSPRREPFKLKKFDFSYSAPQHKRVYRLLPEDIQFCAHMIETHGENYEAMAKDVKNIYRDTPKSIQRKIRVFRDSPQYIEYLESKKTGSVKMD</sequence>
<feature type="compositionally biased region" description="Basic and acidic residues" evidence="1">
    <location>
        <begin position="649"/>
        <end position="659"/>
    </location>
</feature>
<feature type="compositionally biased region" description="Basic and acidic residues" evidence="1">
    <location>
        <begin position="1042"/>
        <end position="1084"/>
    </location>
</feature>
<feature type="compositionally biased region" description="Basic and acidic residues" evidence="1">
    <location>
        <begin position="715"/>
        <end position="725"/>
    </location>
</feature>
<dbReference type="EMBL" id="UXUI01010728">
    <property type="protein sequence ID" value="VDD95564.1"/>
    <property type="molecule type" value="Genomic_DNA"/>
</dbReference>
<feature type="compositionally biased region" description="Basic and acidic residues" evidence="1">
    <location>
        <begin position="947"/>
        <end position="969"/>
    </location>
</feature>
<feature type="region of interest" description="Disordered" evidence="1">
    <location>
        <begin position="1217"/>
        <end position="1245"/>
    </location>
</feature>
<organism evidence="4">
    <name type="scientific">Enterobius vermicularis</name>
    <name type="common">Human pinworm</name>
    <dbReference type="NCBI Taxonomy" id="51028"/>
    <lineage>
        <taxon>Eukaryota</taxon>
        <taxon>Metazoa</taxon>
        <taxon>Ecdysozoa</taxon>
        <taxon>Nematoda</taxon>
        <taxon>Chromadorea</taxon>
        <taxon>Rhabditida</taxon>
        <taxon>Spirurina</taxon>
        <taxon>Oxyuridomorpha</taxon>
        <taxon>Oxyuroidea</taxon>
        <taxon>Oxyuridae</taxon>
        <taxon>Enterobius</taxon>
    </lineage>
</organism>
<feature type="region of interest" description="Disordered" evidence="1">
    <location>
        <begin position="60"/>
        <end position="193"/>
    </location>
</feature>
<evidence type="ECO:0000256" key="1">
    <source>
        <dbReference type="SAM" id="MobiDB-lite"/>
    </source>
</evidence>
<feature type="compositionally biased region" description="Basic and acidic residues" evidence="1">
    <location>
        <begin position="150"/>
        <end position="174"/>
    </location>
</feature>
<feature type="region of interest" description="Disordered" evidence="1">
    <location>
        <begin position="1024"/>
        <end position="1084"/>
    </location>
</feature>
<reference evidence="4" key="1">
    <citation type="submission" date="2017-02" db="UniProtKB">
        <authorList>
            <consortium name="WormBaseParasite"/>
        </authorList>
    </citation>
    <scope>IDENTIFICATION</scope>
</reference>
<feature type="compositionally biased region" description="Low complexity" evidence="1">
    <location>
        <begin position="250"/>
        <end position="260"/>
    </location>
</feature>
<feature type="compositionally biased region" description="Low complexity" evidence="1">
    <location>
        <begin position="557"/>
        <end position="568"/>
    </location>
</feature>
<feature type="compositionally biased region" description="Polar residues" evidence="1">
    <location>
        <begin position="1233"/>
        <end position="1244"/>
    </location>
</feature>
<evidence type="ECO:0000313" key="4">
    <source>
        <dbReference type="WBParaSite" id="EVEC_0001099001-mRNA-1"/>
    </source>
</evidence>
<feature type="region of interest" description="Disordered" evidence="1">
    <location>
        <begin position="848"/>
        <end position="975"/>
    </location>
</feature>
<feature type="compositionally biased region" description="Polar residues" evidence="1">
    <location>
        <begin position="680"/>
        <end position="694"/>
    </location>
</feature>
<dbReference type="OrthoDB" id="285729at2759"/>
<feature type="compositionally biased region" description="Basic and acidic residues" evidence="1">
    <location>
        <begin position="391"/>
        <end position="409"/>
    </location>
</feature>